<evidence type="ECO:0000256" key="2">
    <source>
        <dbReference type="ARBA" id="ARBA00004529"/>
    </source>
</evidence>
<evidence type="ECO:0000313" key="16">
    <source>
        <dbReference type="Proteomes" id="UP001152795"/>
    </source>
</evidence>
<dbReference type="Pfam" id="PF05502">
    <property type="entry name" value="Dynactin_p62"/>
    <property type="match status" value="2"/>
</dbReference>
<sequence length="524" mass="59038">MAELFWPGSVLYFCSCKLASPFTSLYFCRYCVEVRCQLCVYTETDSYFCPNCLENMPSAEAKLKKNRCANCFECPSCGNALSTRATAIAIPSDNPEEKTTAKKVFYLACGFCRWSTRDVAIPDRNNASSGWQEPDNPVSKRMNNLVDFYKKLATKEQQDREKLKLKKKNYIHISASSSFATKTGNLGLIKKRSSLSLMRSLSLNKGNGGIEEEISFSEPAEATEQPSRQDLYTEVVKLEKSSSVSQMLAQPDFQYSQTCDFYPRHKHLIAKRSQRCRQCEHNVVKPEFNPSSTKYKIQFFAINYIPQLQISNVPEFSYQKKSRVTLSLKNPLDYPVNVTLKLARKPDSNITDDVKQDELSEGEEKGTLEEQGKDGIKKAIKRTDSLSEKGLAKTQKIPVDNSGDNETMVDTAEVVLPSTPLLLAAKDDAAEFDENEATTTKYEDDPNVIASRQANKIYFYIDVTPLRTTGDVQFSLLLNYDFKTIPSSVSKVGAKEGQDEPKIETIHLEHQAHLKLGEISQSKQ</sequence>
<keyword evidence="16" id="KW-1185">Reference proteome</keyword>
<evidence type="ECO:0000256" key="3">
    <source>
        <dbReference type="ARBA" id="ARBA00004544"/>
    </source>
</evidence>
<dbReference type="InterPro" id="IPR008603">
    <property type="entry name" value="DCTN4"/>
</dbReference>
<comment type="caution">
    <text evidence="15">The sequence shown here is derived from an EMBL/GenBank/DDBJ whole genome shotgun (WGS) entry which is preliminary data.</text>
</comment>
<comment type="subunit">
    <text evidence="14">Subunit of dynactin, a multiprotein complex part of a tripartite complex with dynein and a adapter, such as BICDL1, BICD2 or HOOK3. The dynactin complex is built around ACTR1A/ACTB filament and consists of an actin-related filament composed of a shoulder domain, a pointed end and a barbed end. Its length is defined by its flexible shoulder domain. The soulder is composed of 2 DCTN1 subunits, 4 DCTN2 and 2 DCTN3. The 4 DCNT2 (via N-terminus) bind the ACTR1A filament and act as molecular rulers to determine the length. The pointed end is important for binding dynein-dynactin cargo adapters. Consists of 4 subunits: ACTR10, DCNT4, DCTN5 and DCTN6. The barbed end is composed of a CAPZA1:CAPZB heterodimers, which binds ACTR1A/ACTB filament and dynactin and stabilizes dynactin. Interacts with ATP7B, but not ATP7A, in a copper-dependent manner. Interacts with ANK2; this interaction is required for localization at costameres. Interacts with N4BP2L1.</text>
</comment>
<evidence type="ECO:0000256" key="11">
    <source>
        <dbReference type="ARBA" id="ARBA00023212"/>
    </source>
</evidence>
<evidence type="ECO:0000256" key="14">
    <source>
        <dbReference type="ARBA" id="ARBA00093507"/>
    </source>
</evidence>
<reference evidence="15" key="1">
    <citation type="submission" date="2020-04" db="EMBL/GenBank/DDBJ databases">
        <authorList>
            <person name="Alioto T."/>
            <person name="Alioto T."/>
            <person name="Gomez Garrido J."/>
        </authorList>
    </citation>
    <scope>NUCLEOTIDE SEQUENCE</scope>
    <source>
        <strain evidence="15">A484AB</strain>
    </source>
</reference>
<evidence type="ECO:0000256" key="5">
    <source>
        <dbReference type="ARBA" id="ARBA00022490"/>
    </source>
</evidence>
<comment type="similarity">
    <text evidence="12">Belongs to the dynactin subunit 4 family.</text>
</comment>
<evidence type="ECO:0000256" key="6">
    <source>
        <dbReference type="ARBA" id="ARBA00022499"/>
    </source>
</evidence>
<evidence type="ECO:0000256" key="8">
    <source>
        <dbReference type="ARBA" id="ARBA00022843"/>
    </source>
</evidence>
<dbReference type="OrthoDB" id="283815at2759"/>
<dbReference type="PANTHER" id="PTHR13034">
    <property type="entry name" value="DYNACTIN P62 SUBUNIT"/>
    <property type="match status" value="1"/>
</dbReference>
<keyword evidence="10" id="KW-0175">Coiled coil</keyword>
<keyword evidence="9" id="KW-0007">Acetylation</keyword>
<gene>
    <name evidence="15" type="ORF">PACLA_8A039743</name>
</gene>
<evidence type="ECO:0000256" key="1">
    <source>
        <dbReference type="ARBA" id="ARBA00004300"/>
    </source>
</evidence>
<keyword evidence="5" id="KW-0963">Cytoplasm</keyword>
<dbReference type="EMBL" id="CACRXK020006483">
    <property type="protein sequence ID" value="CAB4009533.1"/>
    <property type="molecule type" value="Genomic_DNA"/>
</dbReference>
<dbReference type="PANTHER" id="PTHR13034:SF2">
    <property type="entry name" value="DYNACTIN SUBUNIT 4"/>
    <property type="match status" value="1"/>
</dbReference>
<accession>A0A6S7HZF6</accession>
<keyword evidence="7" id="KW-0597">Phosphoprotein</keyword>
<name>A0A6S7HZF6_PARCT</name>
<evidence type="ECO:0000256" key="7">
    <source>
        <dbReference type="ARBA" id="ARBA00022553"/>
    </source>
</evidence>
<dbReference type="Proteomes" id="UP001152795">
    <property type="component" value="Unassembled WGS sequence"/>
</dbReference>
<evidence type="ECO:0000256" key="9">
    <source>
        <dbReference type="ARBA" id="ARBA00022990"/>
    </source>
</evidence>
<evidence type="ECO:0000256" key="10">
    <source>
        <dbReference type="ARBA" id="ARBA00023054"/>
    </source>
</evidence>
<evidence type="ECO:0000256" key="12">
    <source>
        <dbReference type="ARBA" id="ARBA00034776"/>
    </source>
</evidence>
<keyword evidence="6" id="KW-1017">Isopeptide bond</keyword>
<evidence type="ECO:0000256" key="4">
    <source>
        <dbReference type="ARBA" id="ARBA00004657"/>
    </source>
</evidence>
<evidence type="ECO:0000313" key="15">
    <source>
        <dbReference type="EMBL" id="CAB4009533.1"/>
    </source>
</evidence>
<comment type="subcellular location">
    <subcellularLocation>
        <location evidence="3">Cytoplasm</location>
        <location evidence="3">Cell cortex</location>
    </subcellularLocation>
    <subcellularLocation>
        <location evidence="1">Cytoplasm</location>
        <location evidence="1">Cytoskeleton</location>
        <location evidence="1">Microtubule organizing center</location>
        <location evidence="1">Centrosome</location>
    </subcellularLocation>
    <subcellularLocation>
        <location evidence="2">Cytoplasm</location>
        <location evidence="2">Cytoskeleton</location>
        <location evidence="2">Stress fiber</location>
    </subcellularLocation>
    <subcellularLocation>
        <location evidence="4">Cytoplasm</location>
        <location evidence="4">Myofibril</location>
    </subcellularLocation>
</comment>
<organism evidence="15 16">
    <name type="scientific">Paramuricea clavata</name>
    <name type="common">Red gorgonian</name>
    <name type="synonym">Violescent sea-whip</name>
    <dbReference type="NCBI Taxonomy" id="317549"/>
    <lineage>
        <taxon>Eukaryota</taxon>
        <taxon>Metazoa</taxon>
        <taxon>Cnidaria</taxon>
        <taxon>Anthozoa</taxon>
        <taxon>Octocorallia</taxon>
        <taxon>Malacalcyonacea</taxon>
        <taxon>Plexauridae</taxon>
        <taxon>Paramuricea</taxon>
    </lineage>
</organism>
<dbReference type="GO" id="GO:0001725">
    <property type="term" value="C:stress fiber"/>
    <property type="evidence" value="ECO:0007669"/>
    <property type="project" value="UniProtKB-SubCell"/>
</dbReference>
<dbReference type="GO" id="GO:0005869">
    <property type="term" value="C:dynactin complex"/>
    <property type="evidence" value="ECO:0007669"/>
    <property type="project" value="InterPro"/>
</dbReference>
<proteinExistence type="inferred from homology"/>
<dbReference type="AlphaFoldDB" id="A0A6S7HZF6"/>
<dbReference type="GO" id="GO:0005813">
    <property type="term" value="C:centrosome"/>
    <property type="evidence" value="ECO:0007669"/>
    <property type="project" value="UniProtKB-SubCell"/>
</dbReference>
<dbReference type="GO" id="GO:0005938">
    <property type="term" value="C:cell cortex"/>
    <property type="evidence" value="ECO:0007669"/>
    <property type="project" value="UniProtKB-SubCell"/>
</dbReference>
<dbReference type="GO" id="GO:0030016">
    <property type="term" value="C:myofibril"/>
    <property type="evidence" value="ECO:0007669"/>
    <property type="project" value="UniProtKB-SubCell"/>
</dbReference>
<keyword evidence="8" id="KW-0832">Ubl conjugation</keyword>
<protein>
    <recommendedName>
        <fullName evidence="13">Dynactin subunit 4</fullName>
    </recommendedName>
</protein>
<evidence type="ECO:0000256" key="13">
    <source>
        <dbReference type="ARBA" id="ARBA00034864"/>
    </source>
</evidence>
<keyword evidence="11" id="KW-0206">Cytoskeleton</keyword>